<proteinExistence type="predicted"/>
<protein>
    <recommendedName>
        <fullName evidence="1">TOD1/MUCI70 glycosyltransferase-like domain-containing protein</fullName>
    </recommendedName>
</protein>
<dbReference type="EMBL" id="MN740802">
    <property type="protein sequence ID" value="QHU12543.1"/>
    <property type="molecule type" value="Genomic_DNA"/>
</dbReference>
<organism evidence="2">
    <name type="scientific">viral metagenome</name>
    <dbReference type="NCBI Taxonomy" id="1070528"/>
    <lineage>
        <taxon>unclassified sequences</taxon>
        <taxon>metagenomes</taxon>
        <taxon>organismal metagenomes</taxon>
    </lineage>
</organism>
<feature type="domain" description="TOD1/MUCI70 glycosyltransferase-like" evidence="1">
    <location>
        <begin position="297"/>
        <end position="447"/>
    </location>
</feature>
<evidence type="ECO:0000259" key="1">
    <source>
        <dbReference type="Pfam" id="PF04765"/>
    </source>
</evidence>
<dbReference type="Pfam" id="PF04765">
    <property type="entry name" value="TOD1_MUCI70"/>
    <property type="match status" value="1"/>
</dbReference>
<dbReference type="InterPro" id="IPR048354">
    <property type="entry name" value="TOD1_MUCI70_glycTrfase_dom"/>
</dbReference>
<sequence>MYNINFLASAIGKIYEDMIPPYIFFALTNNKGAVVEVVVEDSNRFSKTYEKELDVIRSLRGDHFIIRNLSRPITYHTPNTYRFFEVPTIKAKYTYICDVDIMLLESIVDKYLDIWPSSSFGKIPYNNIIRKNETKLTGVHFVITDEYYTNELKKNQDILYNSPIVQDEIVLYNLCAMTFGLPDLEYTYRPILGIHFSPNRGSHLTIPLQTSFKYKDMFIKLTDNHKRIFNFSIFNRLIHSLNTEFIIGTQAVYSALFSDKNKPSEPIQTFERLPGWDYILFTNLDLKSDSWTIRKIDLPNPDNVISAKTVKWLSHEYLPEYDIVCWIDAYCKVNNDMKSVLASTVGKLENAILPLFIKKHPDRDCVYDEVSACVSKRKISLDMYYKVSDFLKKHEMPHKYGLFETNLMLKYNNNPGVIRICKDVIHYIKTLTYRDQLVLTYVLFKNKVSKLENIEQKIVSCNMKLVTHRYVDKDQRRVAVCFWGIMRSLDFTLPSIQQNIFKPLDDAKIPYDIFLHTYDLNDDCSGTYASECTLPINKYDFKRLNPTKYILENQKLADKKIGLNKYLAKGNPWNAAIEVAYNHVRALWSLKQVTTLWSNNNKNDITPYSHIMYCRPDMTYIMPIKPEWFVFSEEMVIPNFARHGRRGMSICDRFAIGMPDQMKIYGNRFDGALMYSKKYQLHSETYLAETLRMNHINVKFVPFGFIRTRADSRMNVSEDLKESIKKHWYTKKRALNTQRRYTRKFVRKMYKKYTRKLLDKISDL</sequence>
<evidence type="ECO:0000313" key="2">
    <source>
        <dbReference type="EMBL" id="QHU12543.1"/>
    </source>
</evidence>
<name>A0A6C0K525_9ZZZZ</name>
<reference evidence="2" key="1">
    <citation type="journal article" date="2020" name="Nature">
        <title>Giant virus diversity and host interactions through global metagenomics.</title>
        <authorList>
            <person name="Schulz F."/>
            <person name="Roux S."/>
            <person name="Paez-Espino D."/>
            <person name="Jungbluth S."/>
            <person name="Walsh D.A."/>
            <person name="Denef V.J."/>
            <person name="McMahon K.D."/>
            <person name="Konstantinidis K.T."/>
            <person name="Eloe-Fadrosh E.A."/>
            <person name="Kyrpides N.C."/>
            <person name="Woyke T."/>
        </authorList>
    </citation>
    <scope>NUCLEOTIDE SEQUENCE</scope>
    <source>
        <strain evidence="2">GVMAG-S-1101171-110</strain>
    </source>
</reference>
<dbReference type="AlphaFoldDB" id="A0A6C0K525"/>
<accession>A0A6C0K525</accession>